<organism evidence="1">
    <name type="scientific">marine sediment metagenome</name>
    <dbReference type="NCBI Taxonomy" id="412755"/>
    <lineage>
        <taxon>unclassified sequences</taxon>
        <taxon>metagenomes</taxon>
        <taxon>ecological metagenomes</taxon>
    </lineage>
</organism>
<accession>A0A0F9NNQ2</accession>
<dbReference type="EMBL" id="LAZR01003326">
    <property type="protein sequence ID" value="KKN19524.1"/>
    <property type="molecule type" value="Genomic_DNA"/>
</dbReference>
<reference evidence="1" key="1">
    <citation type="journal article" date="2015" name="Nature">
        <title>Complex archaea that bridge the gap between prokaryotes and eukaryotes.</title>
        <authorList>
            <person name="Spang A."/>
            <person name="Saw J.H."/>
            <person name="Jorgensen S.L."/>
            <person name="Zaremba-Niedzwiedzka K."/>
            <person name="Martijn J."/>
            <person name="Lind A.E."/>
            <person name="van Eijk R."/>
            <person name="Schleper C."/>
            <person name="Guy L."/>
            <person name="Ettema T.J."/>
        </authorList>
    </citation>
    <scope>NUCLEOTIDE SEQUENCE</scope>
</reference>
<evidence type="ECO:0000313" key="1">
    <source>
        <dbReference type="EMBL" id="KKN19524.1"/>
    </source>
</evidence>
<dbReference type="AlphaFoldDB" id="A0A0F9NNQ2"/>
<protein>
    <submittedName>
        <fullName evidence="1">Uncharacterized protein</fullName>
    </submittedName>
</protein>
<comment type="caution">
    <text evidence="1">The sequence shown here is derived from an EMBL/GenBank/DDBJ whole genome shotgun (WGS) entry which is preliminary data.</text>
</comment>
<proteinExistence type="predicted"/>
<name>A0A0F9NNQ2_9ZZZZ</name>
<sequence>MPFKDPDLWDRRLYANVDPCPDVIIPVDDTEGWILNPDYRWVYNKLALSELQGLKCGPHGTWDDRFWVGHTFQWPVFSKPICNLWGNSIGIEILENLQDAESKYAGGHFWMEILEGEVSSIDLVIINGTIVWSSYYQAISIPPGAFDYWFTAMMPPRIERQRNLFVDRYLDDYTGVFNFEFKGEKIIECHLRMPPQFTAVYGDDFLRALIELYRNGNFDWYEEVEGYSVALYIEDSIKPIIDWDLVKEIQAEEGSEIDNFTVTMYSDGTPEQTKPPGRTRVCLIQTKNLQAGLKYRDMFHQSIKNANEELSGI</sequence>
<gene>
    <name evidence="1" type="ORF">LCGC14_0944840</name>
</gene>